<feature type="transmembrane region" description="Helical" evidence="1">
    <location>
        <begin position="6"/>
        <end position="27"/>
    </location>
</feature>
<keyword evidence="3" id="KW-1185">Reference proteome</keyword>
<accession>A0AAQ3RK97</accession>
<dbReference type="EMBL" id="CP144692">
    <property type="protein sequence ID" value="WVY97226.1"/>
    <property type="molecule type" value="Genomic_DNA"/>
</dbReference>
<keyword evidence="1" id="KW-0812">Transmembrane</keyword>
<dbReference type="Proteomes" id="UP001374535">
    <property type="component" value="Chromosome 9"/>
</dbReference>
<organism evidence="2 3">
    <name type="scientific">Vigna mungo</name>
    <name type="common">Black gram</name>
    <name type="synonym">Phaseolus mungo</name>
    <dbReference type="NCBI Taxonomy" id="3915"/>
    <lineage>
        <taxon>Eukaryota</taxon>
        <taxon>Viridiplantae</taxon>
        <taxon>Streptophyta</taxon>
        <taxon>Embryophyta</taxon>
        <taxon>Tracheophyta</taxon>
        <taxon>Spermatophyta</taxon>
        <taxon>Magnoliopsida</taxon>
        <taxon>eudicotyledons</taxon>
        <taxon>Gunneridae</taxon>
        <taxon>Pentapetalae</taxon>
        <taxon>rosids</taxon>
        <taxon>fabids</taxon>
        <taxon>Fabales</taxon>
        <taxon>Fabaceae</taxon>
        <taxon>Papilionoideae</taxon>
        <taxon>50 kb inversion clade</taxon>
        <taxon>NPAAA clade</taxon>
        <taxon>indigoferoid/millettioid clade</taxon>
        <taxon>Phaseoleae</taxon>
        <taxon>Vigna</taxon>
    </lineage>
</organism>
<reference evidence="2 3" key="1">
    <citation type="journal article" date="2023" name="Life. Sci Alliance">
        <title>Evolutionary insights into 3D genome organization and epigenetic landscape of Vigna mungo.</title>
        <authorList>
            <person name="Junaid A."/>
            <person name="Singh B."/>
            <person name="Bhatia S."/>
        </authorList>
    </citation>
    <scope>NUCLEOTIDE SEQUENCE [LARGE SCALE GENOMIC DNA]</scope>
    <source>
        <strain evidence="2">Urdbean</strain>
    </source>
</reference>
<gene>
    <name evidence="2" type="ORF">V8G54_029377</name>
</gene>
<evidence type="ECO:0000256" key="1">
    <source>
        <dbReference type="SAM" id="Phobius"/>
    </source>
</evidence>
<protein>
    <submittedName>
        <fullName evidence="2">Uncharacterized protein</fullName>
    </submittedName>
</protein>
<sequence>MVMDNFLNIAASVFIYCNIMTVLRYNIQNNTFMLGWENLQALQNNITTIIIFHKCNSDTAHSTCNLIYRDQNIFNLKNLLNNPTSQIMDAQISQLWLVSGNQVDKSVLLVNADIS</sequence>
<keyword evidence="1" id="KW-1133">Transmembrane helix</keyword>
<evidence type="ECO:0000313" key="3">
    <source>
        <dbReference type="Proteomes" id="UP001374535"/>
    </source>
</evidence>
<name>A0AAQ3RK97_VIGMU</name>
<keyword evidence="1" id="KW-0472">Membrane</keyword>
<proteinExistence type="predicted"/>
<evidence type="ECO:0000313" key="2">
    <source>
        <dbReference type="EMBL" id="WVY97226.1"/>
    </source>
</evidence>
<dbReference type="AlphaFoldDB" id="A0AAQ3RK97"/>